<feature type="region of interest" description="Disordered" evidence="1">
    <location>
        <begin position="157"/>
        <end position="192"/>
    </location>
</feature>
<dbReference type="EMBL" id="BPLR01018421">
    <property type="protein sequence ID" value="GIY99422.1"/>
    <property type="molecule type" value="Genomic_DNA"/>
</dbReference>
<comment type="caution">
    <text evidence="2">The sequence shown here is derived from an EMBL/GenBank/DDBJ whole genome shotgun (WGS) entry which is preliminary data.</text>
</comment>
<name>A0AAV4XXE5_CAEEX</name>
<evidence type="ECO:0000313" key="3">
    <source>
        <dbReference type="Proteomes" id="UP001054945"/>
    </source>
</evidence>
<evidence type="ECO:0000256" key="1">
    <source>
        <dbReference type="SAM" id="MobiDB-lite"/>
    </source>
</evidence>
<organism evidence="2 3">
    <name type="scientific">Caerostris extrusa</name>
    <name type="common">Bark spider</name>
    <name type="synonym">Caerostris bankana</name>
    <dbReference type="NCBI Taxonomy" id="172846"/>
    <lineage>
        <taxon>Eukaryota</taxon>
        <taxon>Metazoa</taxon>
        <taxon>Ecdysozoa</taxon>
        <taxon>Arthropoda</taxon>
        <taxon>Chelicerata</taxon>
        <taxon>Arachnida</taxon>
        <taxon>Araneae</taxon>
        <taxon>Araneomorphae</taxon>
        <taxon>Entelegynae</taxon>
        <taxon>Araneoidea</taxon>
        <taxon>Araneidae</taxon>
        <taxon>Caerostris</taxon>
    </lineage>
</organism>
<protein>
    <submittedName>
        <fullName evidence="2">Uncharacterized protein</fullName>
    </submittedName>
</protein>
<evidence type="ECO:0000313" key="2">
    <source>
        <dbReference type="EMBL" id="GIY99422.1"/>
    </source>
</evidence>
<accession>A0AAV4XXE5</accession>
<gene>
    <name evidence="2" type="ORF">CEXT_333931</name>
</gene>
<reference evidence="2 3" key="1">
    <citation type="submission" date="2021-06" db="EMBL/GenBank/DDBJ databases">
        <title>Caerostris extrusa draft genome.</title>
        <authorList>
            <person name="Kono N."/>
            <person name="Arakawa K."/>
        </authorList>
    </citation>
    <scope>NUCLEOTIDE SEQUENCE [LARGE SCALE GENOMIC DNA]</scope>
</reference>
<proteinExistence type="predicted"/>
<keyword evidence="3" id="KW-1185">Reference proteome</keyword>
<sequence length="192" mass="20793">MTSTFDPARFIAHSSPACTNCSAVEPSRTAPILYVGYDQAEAHLKSEVHRSRAAAPAKSAGDPAAFQTQACHIGALGAISLHDARKPAIFQLSRLSRWLCAPPSRNHRDYYGSSTPQPPNARAEACSKYSHVKKIFDLYRRKYSGLEHGAGWSSMNSEIGEGVRGVRGPAENSSTAVDSDLLRRPASAIKRK</sequence>
<dbReference type="Proteomes" id="UP001054945">
    <property type="component" value="Unassembled WGS sequence"/>
</dbReference>
<dbReference type="AlphaFoldDB" id="A0AAV4XXE5"/>